<keyword evidence="3" id="KW-1185">Reference proteome</keyword>
<dbReference type="WBParaSite" id="PTRK_0001271000.1">
    <property type="protein sequence ID" value="PTRK_0001271000.1"/>
    <property type="gene ID" value="PTRK_0001271000"/>
</dbReference>
<dbReference type="AlphaFoldDB" id="A0A0N4ZVS7"/>
<dbReference type="PANTHER" id="PTHR46219:SF15">
    <property type="entry name" value="SHKT DOMAIN-CONTAINING PROTEIN"/>
    <property type="match status" value="1"/>
</dbReference>
<dbReference type="Pfam" id="PF01549">
    <property type="entry name" value="ShK"/>
    <property type="match status" value="2"/>
</dbReference>
<dbReference type="SMART" id="SM00254">
    <property type="entry name" value="ShKT"/>
    <property type="match status" value="2"/>
</dbReference>
<evidence type="ECO:0000256" key="1">
    <source>
        <dbReference type="SAM" id="SignalP"/>
    </source>
</evidence>
<keyword evidence="1" id="KW-0732">Signal</keyword>
<feature type="chain" id="PRO_5005892273" evidence="1">
    <location>
        <begin position="23"/>
        <end position="252"/>
    </location>
</feature>
<evidence type="ECO:0000313" key="3">
    <source>
        <dbReference type="Proteomes" id="UP000038045"/>
    </source>
</evidence>
<dbReference type="Gene3D" id="1.10.10.1870">
    <property type="entry name" value="ShTK domain-like"/>
    <property type="match status" value="1"/>
</dbReference>
<proteinExistence type="predicted"/>
<feature type="domain" description="ShKT" evidence="2">
    <location>
        <begin position="158"/>
        <end position="198"/>
    </location>
</feature>
<reference evidence="4" key="1">
    <citation type="submission" date="2017-02" db="UniProtKB">
        <authorList>
            <consortium name="WormBaseParasite"/>
        </authorList>
    </citation>
    <scope>IDENTIFICATION</scope>
</reference>
<evidence type="ECO:0000259" key="2">
    <source>
        <dbReference type="SMART" id="SM00254"/>
    </source>
</evidence>
<protein>
    <submittedName>
        <fullName evidence="4">ShKT domain-containing protein</fullName>
    </submittedName>
</protein>
<dbReference type="PANTHER" id="PTHR46219">
    <property type="entry name" value="PROTEIN CBG11138"/>
    <property type="match status" value="1"/>
</dbReference>
<dbReference type="Gene3D" id="1.10.10.1940">
    <property type="match status" value="1"/>
</dbReference>
<accession>A0A0N4ZVS7</accession>
<sequence length="252" mass="27827">MISLNSLSLLIFYILYLKNTYCADTQECIAADDCKGGTKCLSFKKLSYCVQPCTTKDEEKQCGGKGLCKEKTDIEGRNVFTCAVDKECSMDLECAKKSPKSTCNIFTLKCNNVVDDKKSTTTAGKTGTDGKDITKGIGTETTSISRKITRRRITTKNSCVDLIPDGPNGCSSLKKYCNDENYKQFLSEMCPKTCGKCFPIGKTTHFPTKIPIGVIETCKDSGPDCEKDIALCSSKVYKDLMKRICRKSCNYC</sequence>
<name>A0A0N4ZVS7_PARTI</name>
<evidence type="ECO:0000313" key="4">
    <source>
        <dbReference type="WBParaSite" id="PTRK_0001271000.1"/>
    </source>
</evidence>
<dbReference type="InterPro" id="IPR003582">
    <property type="entry name" value="ShKT_dom"/>
</dbReference>
<feature type="domain" description="ShKT" evidence="2">
    <location>
        <begin position="217"/>
        <end position="252"/>
    </location>
</feature>
<organism evidence="3 4">
    <name type="scientific">Parastrongyloides trichosuri</name>
    <name type="common">Possum-specific nematode worm</name>
    <dbReference type="NCBI Taxonomy" id="131310"/>
    <lineage>
        <taxon>Eukaryota</taxon>
        <taxon>Metazoa</taxon>
        <taxon>Ecdysozoa</taxon>
        <taxon>Nematoda</taxon>
        <taxon>Chromadorea</taxon>
        <taxon>Rhabditida</taxon>
        <taxon>Tylenchina</taxon>
        <taxon>Panagrolaimomorpha</taxon>
        <taxon>Strongyloidoidea</taxon>
        <taxon>Strongyloididae</taxon>
        <taxon>Parastrongyloides</taxon>
    </lineage>
</organism>
<dbReference type="Proteomes" id="UP000038045">
    <property type="component" value="Unplaced"/>
</dbReference>
<feature type="signal peptide" evidence="1">
    <location>
        <begin position="1"/>
        <end position="22"/>
    </location>
</feature>